<evidence type="ECO:0000256" key="14">
    <source>
        <dbReference type="SAM" id="MobiDB-lite"/>
    </source>
</evidence>
<dbReference type="Pfam" id="PF20684">
    <property type="entry name" value="Fung_rhodopsin"/>
    <property type="match status" value="1"/>
</dbReference>
<feature type="transmembrane region" description="Helical" evidence="15">
    <location>
        <begin position="183"/>
        <end position="205"/>
    </location>
</feature>
<dbReference type="InterPro" id="IPR052337">
    <property type="entry name" value="SAT4-like"/>
</dbReference>
<keyword evidence="11" id="KW-1015">Disulfide bond</keyword>
<evidence type="ECO:0000256" key="2">
    <source>
        <dbReference type="ARBA" id="ARBA00004589"/>
    </source>
</evidence>
<keyword evidence="19" id="KW-1185">Reference proteome</keyword>
<feature type="compositionally biased region" description="Polar residues" evidence="14">
    <location>
        <begin position="441"/>
        <end position="451"/>
    </location>
</feature>
<dbReference type="AlphaFoldDB" id="A0A1Y2LMC2"/>
<evidence type="ECO:0000256" key="16">
    <source>
        <dbReference type="SAM" id="SignalP"/>
    </source>
</evidence>
<evidence type="ECO:0000259" key="17">
    <source>
        <dbReference type="SMART" id="SM00747"/>
    </source>
</evidence>
<keyword evidence="7 15" id="KW-0812">Transmembrane</keyword>
<evidence type="ECO:0000256" key="4">
    <source>
        <dbReference type="ARBA" id="ARBA00010031"/>
    </source>
</evidence>
<feature type="transmembrane region" description="Helical" evidence="15">
    <location>
        <begin position="259"/>
        <end position="280"/>
    </location>
</feature>
<keyword evidence="12" id="KW-0449">Lipoprotein</keyword>
<feature type="transmembrane region" description="Helical" evidence="15">
    <location>
        <begin position="217"/>
        <end position="239"/>
    </location>
</feature>
<dbReference type="PANTHER" id="PTHR33048">
    <property type="entry name" value="PTH11-LIKE INTEGRAL MEMBRANE PROTEIN (AFU_ORTHOLOGUE AFUA_5G11245)"/>
    <property type="match status" value="1"/>
</dbReference>
<feature type="transmembrane region" description="Helical" evidence="15">
    <location>
        <begin position="141"/>
        <end position="163"/>
    </location>
</feature>
<comment type="similarity">
    <text evidence="4">Belongs to the RBT5 family.</text>
</comment>
<keyword evidence="10 15" id="KW-0472">Membrane</keyword>
<feature type="region of interest" description="Disordered" evidence="14">
    <location>
        <begin position="436"/>
        <end position="457"/>
    </location>
</feature>
<accession>A0A1Y2LMC2</accession>
<feature type="transmembrane region" description="Helical" evidence="15">
    <location>
        <begin position="292"/>
        <end position="316"/>
    </location>
</feature>
<keyword evidence="6" id="KW-0336">GPI-anchor</keyword>
<dbReference type="STRING" id="105696.A0A1Y2LMC2"/>
<sequence length="527" mass="57605">MRLHTVLLWWVSTLLTSCAFGLELDERALGVADVIANVPPCGLACLLQTVPAAGCSLVDTECQCGSEALAYSTAACILANCTMSDSLGTAKVQAQLCNVSHESKSGVLFVSMTVVYAIVCLFVALRFAARCLTKRVRVDDWLILAALAFTTATWISALEMTRYNFGKHVWDLEEGQLAIALKFFYVSWNLYVITLGLVKASLIAFYLQIFQERRFRIVCWAVLGFIAVSTIIIQFLTIFACTPVQSFWDRDIKGKCLDVGAIGFANSALAITQDLIILIMPMPSLFRLQLKFWRKIAVALMFAVGAFGCITTVIRLHALAGFKISLDPTWDYVNVVVWTGAELAAGIVCASLPAVRQLLTIVLPSRFQKFVTNRSRSRTLPGGKDRGQTSSLQQRGKDHSASSGSGHSASKTWGVKTNISASSRARSQAEIVQDIERGQISAEQQEGGSTTRRPRITGFKAIASTEGRETVGRQSDDDQLELLQSPCHTYQPGTYAGRGGEEITALPRMGILPDRSDMYEPKDRGGL</sequence>
<evidence type="ECO:0000313" key="18">
    <source>
        <dbReference type="EMBL" id="OSS45096.1"/>
    </source>
</evidence>
<protein>
    <recommendedName>
        <fullName evidence="17">CFEM domain-containing protein</fullName>
    </recommendedName>
</protein>
<evidence type="ECO:0000256" key="10">
    <source>
        <dbReference type="ARBA" id="ARBA00023136"/>
    </source>
</evidence>
<keyword evidence="8 16" id="KW-0732">Signal</keyword>
<feature type="signal peptide" evidence="16">
    <location>
        <begin position="1"/>
        <end position="21"/>
    </location>
</feature>
<name>A0A1Y2LMC2_EPING</name>
<feature type="transmembrane region" description="Helical" evidence="15">
    <location>
        <begin position="108"/>
        <end position="129"/>
    </location>
</feature>
<evidence type="ECO:0000256" key="1">
    <source>
        <dbReference type="ARBA" id="ARBA00004141"/>
    </source>
</evidence>
<feature type="compositionally biased region" description="Low complexity" evidence="14">
    <location>
        <begin position="401"/>
        <end position="410"/>
    </location>
</feature>
<comment type="subcellular location">
    <subcellularLocation>
        <location evidence="2">Membrane</location>
        <topology evidence="2">Lipid-anchor</topology>
        <topology evidence="2">GPI-anchor</topology>
    </subcellularLocation>
    <subcellularLocation>
        <location evidence="1">Membrane</location>
        <topology evidence="1">Multi-pass membrane protein</topology>
    </subcellularLocation>
    <subcellularLocation>
        <location evidence="3">Secreted</location>
    </subcellularLocation>
</comment>
<evidence type="ECO:0000256" key="7">
    <source>
        <dbReference type="ARBA" id="ARBA00022692"/>
    </source>
</evidence>
<gene>
    <name evidence="18" type="ORF">B5807_09398</name>
</gene>
<dbReference type="SMART" id="SM00747">
    <property type="entry name" value="CFEM"/>
    <property type="match status" value="1"/>
</dbReference>
<dbReference type="InterPro" id="IPR049326">
    <property type="entry name" value="Rhodopsin_dom_fungi"/>
</dbReference>
<proteinExistence type="inferred from homology"/>
<dbReference type="PROSITE" id="PS51257">
    <property type="entry name" value="PROKAR_LIPOPROTEIN"/>
    <property type="match status" value="1"/>
</dbReference>
<evidence type="ECO:0000256" key="8">
    <source>
        <dbReference type="ARBA" id="ARBA00022729"/>
    </source>
</evidence>
<evidence type="ECO:0000256" key="9">
    <source>
        <dbReference type="ARBA" id="ARBA00022989"/>
    </source>
</evidence>
<dbReference type="InParanoid" id="A0A1Y2LMC2"/>
<dbReference type="EMBL" id="KZ107855">
    <property type="protein sequence ID" value="OSS45096.1"/>
    <property type="molecule type" value="Genomic_DNA"/>
</dbReference>
<evidence type="ECO:0000256" key="5">
    <source>
        <dbReference type="ARBA" id="ARBA00022525"/>
    </source>
</evidence>
<evidence type="ECO:0000313" key="19">
    <source>
        <dbReference type="Proteomes" id="UP000193240"/>
    </source>
</evidence>
<feature type="domain" description="CFEM" evidence="17">
    <location>
        <begin position="34"/>
        <end position="98"/>
    </location>
</feature>
<dbReference type="PANTHER" id="PTHR33048:SF131">
    <property type="entry name" value="INTEGRAL MEMBRANE PROTEIN"/>
    <property type="match status" value="1"/>
</dbReference>
<dbReference type="GO" id="GO:0098552">
    <property type="term" value="C:side of membrane"/>
    <property type="evidence" value="ECO:0007669"/>
    <property type="project" value="UniProtKB-KW"/>
</dbReference>
<dbReference type="Proteomes" id="UP000193240">
    <property type="component" value="Unassembled WGS sequence"/>
</dbReference>
<reference evidence="18 19" key="1">
    <citation type="journal article" date="2017" name="Genome Announc.">
        <title>Genome sequence of the saprophytic ascomycete Epicoccum nigrum ICMP 19927 strain isolated from New Zealand.</title>
        <authorList>
            <person name="Fokin M."/>
            <person name="Fleetwood D."/>
            <person name="Weir B.S."/>
            <person name="Villas-Boas S.G."/>
        </authorList>
    </citation>
    <scope>NUCLEOTIDE SEQUENCE [LARGE SCALE GENOMIC DNA]</scope>
    <source>
        <strain evidence="18 19">ICMP 19927</strain>
    </source>
</reference>
<evidence type="ECO:0000256" key="6">
    <source>
        <dbReference type="ARBA" id="ARBA00022622"/>
    </source>
</evidence>
<evidence type="ECO:0000256" key="3">
    <source>
        <dbReference type="ARBA" id="ARBA00004613"/>
    </source>
</evidence>
<dbReference type="InterPro" id="IPR008427">
    <property type="entry name" value="Extracellular_membr_CFEM_dom"/>
</dbReference>
<comment type="similarity">
    <text evidence="13">Belongs to the SAT4 family.</text>
</comment>
<evidence type="ECO:0000256" key="12">
    <source>
        <dbReference type="ARBA" id="ARBA00023288"/>
    </source>
</evidence>
<evidence type="ECO:0000256" key="13">
    <source>
        <dbReference type="ARBA" id="ARBA00038359"/>
    </source>
</evidence>
<evidence type="ECO:0000256" key="15">
    <source>
        <dbReference type="SAM" id="Phobius"/>
    </source>
</evidence>
<evidence type="ECO:0000256" key="11">
    <source>
        <dbReference type="ARBA" id="ARBA00023157"/>
    </source>
</evidence>
<feature type="region of interest" description="Disordered" evidence="14">
    <location>
        <begin position="374"/>
        <end position="414"/>
    </location>
</feature>
<dbReference type="OMA" id="FDPTWDY"/>
<keyword evidence="5" id="KW-0964">Secreted</keyword>
<dbReference type="GO" id="GO:0005576">
    <property type="term" value="C:extracellular region"/>
    <property type="evidence" value="ECO:0007669"/>
    <property type="project" value="UniProtKB-SubCell"/>
</dbReference>
<dbReference type="Pfam" id="PF05730">
    <property type="entry name" value="CFEM"/>
    <property type="match status" value="1"/>
</dbReference>
<organism evidence="18 19">
    <name type="scientific">Epicoccum nigrum</name>
    <name type="common">Soil fungus</name>
    <name type="synonym">Epicoccum purpurascens</name>
    <dbReference type="NCBI Taxonomy" id="105696"/>
    <lineage>
        <taxon>Eukaryota</taxon>
        <taxon>Fungi</taxon>
        <taxon>Dikarya</taxon>
        <taxon>Ascomycota</taxon>
        <taxon>Pezizomycotina</taxon>
        <taxon>Dothideomycetes</taxon>
        <taxon>Pleosporomycetidae</taxon>
        <taxon>Pleosporales</taxon>
        <taxon>Pleosporineae</taxon>
        <taxon>Didymellaceae</taxon>
        <taxon>Epicoccum</taxon>
    </lineage>
</organism>
<keyword evidence="6" id="KW-0325">Glycoprotein</keyword>
<keyword evidence="9 15" id="KW-1133">Transmembrane helix</keyword>
<feature type="chain" id="PRO_5012756648" description="CFEM domain-containing protein" evidence="16">
    <location>
        <begin position="22"/>
        <end position="527"/>
    </location>
</feature>